<keyword evidence="4" id="KW-0325">Glycoprotein</keyword>
<dbReference type="AlphaFoldDB" id="A0A423SI43"/>
<dbReference type="PANTHER" id="PTHR11640:SF31">
    <property type="entry name" value="IRREGULAR CHIASM C-ROUGHEST PROTEIN-RELATED"/>
    <property type="match status" value="1"/>
</dbReference>
<name>A0A423SI43_PENVA</name>
<dbReference type="Proteomes" id="UP000283509">
    <property type="component" value="Unassembled WGS sequence"/>
</dbReference>
<sequence length="295" mass="32158">MRGPVRGSQQYFFVIPPCREWINFARLRFLDVVASARGGRESVLTAAEVEREEPARPPARTRGRHPTILVPGAPPRPRGLAHDAGGSVVLSVLHAPSVPAISGYKTGEVLVAGDERTLTCEVVGGNPRPRVAWYRHGRPLNTVHKPTKRRVSGPEHRKERVVTVKQDVTATRLEDGAVYECRATTAILPDPISATVTLTVHYSPTHVNLSGPEVVRPGQHFSLTCTTSPANPPAYPQHISCSSIHFPPRAPSPLLPPPFFSFCYAFSFFLCSYFASSSPSFPSSYSIFSSLSIPS</sequence>
<evidence type="ECO:0000256" key="6">
    <source>
        <dbReference type="SAM" id="MobiDB-lite"/>
    </source>
</evidence>
<keyword evidence="5" id="KW-0393">Immunoglobulin domain</keyword>
<dbReference type="SUPFAM" id="SSF48726">
    <property type="entry name" value="Immunoglobulin"/>
    <property type="match status" value="1"/>
</dbReference>
<evidence type="ECO:0000313" key="9">
    <source>
        <dbReference type="Proteomes" id="UP000283509"/>
    </source>
</evidence>
<dbReference type="InterPro" id="IPR003599">
    <property type="entry name" value="Ig_sub"/>
</dbReference>
<dbReference type="GO" id="GO:0005911">
    <property type="term" value="C:cell-cell junction"/>
    <property type="evidence" value="ECO:0007669"/>
    <property type="project" value="TreeGrafter"/>
</dbReference>
<comment type="caution">
    <text evidence="8">The sequence shown here is derived from an EMBL/GenBank/DDBJ whole genome shotgun (WGS) entry which is preliminary data.</text>
</comment>
<dbReference type="InterPro" id="IPR051275">
    <property type="entry name" value="Cell_adhesion_signaling"/>
</dbReference>
<proteinExistence type="predicted"/>
<dbReference type="InterPro" id="IPR036179">
    <property type="entry name" value="Ig-like_dom_sf"/>
</dbReference>
<evidence type="ECO:0000259" key="7">
    <source>
        <dbReference type="PROSITE" id="PS50835"/>
    </source>
</evidence>
<evidence type="ECO:0000256" key="5">
    <source>
        <dbReference type="ARBA" id="ARBA00023319"/>
    </source>
</evidence>
<comment type="subcellular location">
    <subcellularLocation>
        <location evidence="1">Membrane</location>
        <topology evidence="1">Single-pass type I membrane protein</topology>
    </subcellularLocation>
</comment>
<reference evidence="8 9" key="1">
    <citation type="submission" date="2018-04" db="EMBL/GenBank/DDBJ databases">
        <authorList>
            <person name="Zhang X."/>
            <person name="Yuan J."/>
            <person name="Li F."/>
            <person name="Xiang J."/>
        </authorList>
    </citation>
    <scope>NUCLEOTIDE SEQUENCE [LARGE SCALE GENOMIC DNA]</scope>
    <source>
        <tissue evidence="8">Muscle</tissue>
    </source>
</reference>
<accession>A0A423SI43</accession>
<keyword evidence="3" id="KW-1015">Disulfide bond</keyword>
<dbReference type="GO" id="GO:0005886">
    <property type="term" value="C:plasma membrane"/>
    <property type="evidence" value="ECO:0007669"/>
    <property type="project" value="TreeGrafter"/>
</dbReference>
<evidence type="ECO:0000256" key="2">
    <source>
        <dbReference type="ARBA" id="ARBA00023136"/>
    </source>
</evidence>
<feature type="region of interest" description="Disordered" evidence="6">
    <location>
        <begin position="47"/>
        <end position="76"/>
    </location>
</feature>
<dbReference type="Pfam" id="PF13927">
    <property type="entry name" value="Ig_3"/>
    <property type="match status" value="1"/>
</dbReference>
<dbReference type="InterPro" id="IPR007110">
    <property type="entry name" value="Ig-like_dom"/>
</dbReference>
<organism evidence="8 9">
    <name type="scientific">Penaeus vannamei</name>
    <name type="common">Whiteleg shrimp</name>
    <name type="synonym">Litopenaeus vannamei</name>
    <dbReference type="NCBI Taxonomy" id="6689"/>
    <lineage>
        <taxon>Eukaryota</taxon>
        <taxon>Metazoa</taxon>
        <taxon>Ecdysozoa</taxon>
        <taxon>Arthropoda</taxon>
        <taxon>Crustacea</taxon>
        <taxon>Multicrustacea</taxon>
        <taxon>Malacostraca</taxon>
        <taxon>Eumalacostraca</taxon>
        <taxon>Eucarida</taxon>
        <taxon>Decapoda</taxon>
        <taxon>Dendrobranchiata</taxon>
        <taxon>Penaeoidea</taxon>
        <taxon>Penaeidae</taxon>
        <taxon>Penaeus</taxon>
    </lineage>
</organism>
<evidence type="ECO:0000313" key="8">
    <source>
        <dbReference type="EMBL" id="ROT63871.1"/>
    </source>
</evidence>
<dbReference type="SMART" id="SM00409">
    <property type="entry name" value="IG"/>
    <property type="match status" value="1"/>
</dbReference>
<dbReference type="GO" id="GO:0098609">
    <property type="term" value="P:cell-cell adhesion"/>
    <property type="evidence" value="ECO:0007669"/>
    <property type="project" value="TreeGrafter"/>
</dbReference>
<keyword evidence="9" id="KW-1185">Reference proteome</keyword>
<keyword evidence="2" id="KW-0472">Membrane</keyword>
<dbReference type="Gene3D" id="2.60.40.10">
    <property type="entry name" value="Immunoglobulins"/>
    <property type="match status" value="1"/>
</dbReference>
<evidence type="ECO:0000256" key="1">
    <source>
        <dbReference type="ARBA" id="ARBA00004479"/>
    </source>
</evidence>
<dbReference type="PROSITE" id="PS50835">
    <property type="entry name" value="IG_LIKE"/>
    <property type="match status" value="1"/>
</dbReference>
<dbReference type="GO" id="GO:0050839">
    <property type="term" value="F:cell adhesion molecule binding"/>
    <property type="evidence" value="ECO:0007669"/>
    <property type="project" value="TreeGrafter"/>
</dbReference>
<gene>
    <name evidence="8" type="ORF">C7M84_018212</name>
</gene>
<protein>
    <submittedName>
        <fullName evidence="8">Nephrin</fullName>
    </submittedName>
</protein>
<dbReference type="PANTHER" id="PTHR11640">
    <property type="entry name" value="NEPHRIN"/>
    <property type="match status" value="1"/>
</dbReference>
<evidence type="ECO:0000256" key="3">
    <source>
        <dbReference type="ARBA" id="ARBA00023157"/>
    </source>
</evidence>
<reference evidence="8 9" key="2">
    <citation type="submission" date="2019-01" db="EMBL/GenBank/DDBJ databases">
        <title>The decoding of complex shrimp genome reveals the adaptation for benthos swimmer, frequently molting mechanism and breeding impact on genome.</title>
        <authorList>
            <person name="Sun Y."/>
            <person name="Gao Y."/>
            <person name="Yu Y."/>
        </authorList>
    </citation>
    <scope>NUCLEOTIDE SEQUENCE [LARGE SCALE GENOMIC DNA]</scope>
    <source>
        <tissue evidence="8">Muscle</tissue>
    </source>
</reference>
<dbReference type="InterPro" id="IPR013783">
    <property type="entry name" value="Ig-like_fold"/>
</dbReference>
<evidence type="ECO:0000256" key="4">
    <source>
        <dbReference type="ARBA" id="ARBA00023180"/>
    </source>
</evidence>
<dbReference type="EMBL" id="QCYY01003362">
    <property type="protein sequence ID" value="ROT63871.1"/>
    <property type="molecule type" value="Genomic_DNA"/>
</dbReference>
<feature type="domain" description="Ig-like" evidence="7">
    <location>
        <begin position="96"/>
        <end position="197"/>
    </location>
</feature>